<keyword evidence="7" id="KW-1185">Reference proteome</keyword>
<keyword evidence="1" id="KW-0472">Membrane</keyword>
<gene>
    <name evidence="6" type="ORF">DENOEST_0317</name>
</gene>
<keyword evidence="2" id="KW-0812">Transmembrane</keyword>
<dbReference type="GO" id="GO:0008320">
    <property type="term" value="F:protein transmembrane transporter activity"/>
    <property type="evidence" value="ECO:0007669"/>
    <property type="project" value="TreeGrafter"/>
</dbReference>
<proteinExistence type="predicted"/>
<dbReference type="InterPro" id="IPR005565">
    <property type="entry name" value="Hemolysn_activator_HlyB_C"/>
</dbReference>
<dbReference type="KEGG" id="doe:DENOEST_0317"/>
<dbReference type="RefSeq" id="WP_145771435.1">
    <property type="nucleotide sequence ID" value="NZ_LR778301.1"/>
</dbReference>
<dbReference type="AlphaFoldDB" id="A0A6S6XXB4"/>
<sequence>MHQSIRPICRISALLLTFTALFAIAARADEVDKPRTFRVERFQVEGNSLLPSDAIASVVAPFGGGARQLSDLYGAAEALQTLYREAGYPVVQVALPEQKLDDGVVQLRVIEGRFKEIQVNGNKEYSSEQIRTSLPSLKEGTSPQVRQLDRDIRQANENPGRRLAVNLQPGGALGEIKARVDVSDEKIERYLATLDNTGTRQTGFWRLGLGYQHANVAQRQHVFSFQYVTAPERLKDVQVLSAGYRIPLPAQASSLDLMMAYSNVKAGVTPTVVGSLFFAGEGAIFGIKLTRRLESLPEWEHKLSLGLDIKDFRNECALGVFGAAGCGEAGASIALHPVTVGYSGGLVQPAMQAQWNLSWSRNLPGGGRGGREDFITARALSNPHFSVLRAGASAQWPLMSQWMLRLGGQLQDTRDALVMAEQFGVGGAQSVRGYAERAASNDRGYSMNLEFYTPDLSNWLNVSNASLRGLLFLDSGTLFRNRRLATETGETAGTRLTSVGIGLRASLGKNWSIVSDLGHVMETTSGRAQGAQHVHFSLNGTF</sequence>
<dbReference type="OrthoDB" id="5664954at2"/>
<dbReference type="InterPro" id="IPR051544">
    <property type="entry name" value="TPS_OM_transporter"/>
</dbReference>
<evidence type="ECO:0000256" key="2">
    <source>
        <dbReference type="ARBA" id="ARBA00022692"/>
    </source>
</evidence>
<protein>
    <recommendedName>
        <fullName evidence="8">Hemolysin activation/secretion protein</fullName>
    </recommendedName>
</protein>
<evidence type="ECO:0000259" key="5">
    <source>
        <dbReference type="Pfam" id="PF08479"/>
    </source>
</evidence>
<dbReference type="Gene3D" id="2.40.160.50">
    <property type="entry name" value="membrane protein fhac: a member of the omp85/tpsb transporter family"/>
    <property type="match status" value="1"/>
</dbReference>
<evidence type="ECO:0000313" key="6">
    <source>
        <dbReference type="EMBL" id="CAB1367489.1"/>
    </source>
</evidence>
<evidence type="ECO:0008006" key="8">
    <source>
        <dbReference type="Google" id="ProtNLM"/>
    </source>
</evidence>
<feature type="domain" description="Haemolysin activator HlyB C-terminal" evidence="4">
    <location>
        <begin position="178"/>
        <end position="504"/>
    </location>
</feature>
<evidence type="ECO:0000256" key="3">
    <source>
        <dbReference type="ARBA" id="ARBA00023237"/>
    </source>
</evidence>
<organism evidence="6 7">
    <name type="scientific">Denitratisoma oestradiolicum</name>
    <dbReference type="NCBI Taxonomy" id="311182"/>
    <lineage>
        <taxon>Bacteria</taxon>
        <taxon>Pseudomonadati</taxon>
        <taxon>Pseudomonadota</taxon>
        <taxon>Betaproteobacteria</taxon>
        <taxon>Nitrosomonadales</taxon>
        <taxon>Sterolibacteriaceae</taxon>
        <taxon>Denitratisoma</taxon>
    </lineage>
</organism>
<dbReference type="Pfam" id="PF03865">
    <property type="entry name" value="ShlB"/>
    <property type="match status" value="1"/>
</dbReference>
<dbReference type="PANTHER" id="PTHR34597:SF6">
    <property type="entry name" value="BLR6126 PROTEIN"/>
    <property type="match status" value="1"/>
</dbReference>
<dbReference type="InterPro" id="IPR013686">
    <property type="entry name" value="Polypept-transport_assoc_ShlB"/>
</dbReference>
<dbReference type="Pfam" id="PF08479">
    <property type="entry name" value="POTRA_2"/>
    <property type="match status" value="1"/>
</dbReference>
<feature type="domain" description="Polypeptide-transport-associated ShlB-type" evidence="5">
    <location>
        <begin position="37"/>
        <end position="112"/>
    </location>
</feature>
<evidence type="ECO:0000259" key="4">
    <source>
        <dbReference type="Pfam" id="PF03865"/>
    </source>
</evidence>
<reference evidence="6 7" key="1">
    <citation type="submission" date="2020-03" db="EMBL/GenBank/DDBJ databases">
        <authorList>
            <consortium name="Genoscope - CEA"/>
            <person name="William W."/>
        </authorList>
    </citation>
    <scope>NUCLEOTIDE SEQUENCE [LARGE SCALE GENOMIC DNA]</scope>
    <source>
        <strain evidence="7">DSM 16959</strain>
    </source>
</reference>
<evidence type="ECO:0000313" key="7">
    <source>
        <dbReference type="Proteomes" id="UP000515733"/>
    </source>
</evidence>
<accession>A0A6S6XXB4</accession>
<dbReference type="Proteomes" id="UP000515733">
    <property type="component" value="Chromosome"/>
</dbReference>
<dbReference type="PANTHER" id="PTHR34597">
    <property type="entry name" value="SLR1661 PROTEIN"/>
    <property type="match status" value="1"/>
</dbReference>
<dbReference type="EMBL" id="LR778301">
    <property type="protein sequence ID" value="CAB1367489.1"/>
    <property type="molecule type" value="Genomic_DNA"/>
</dbReference>
<name>A0A6S6XXB4_9PROT</name>
<dbReference type="GO" id="GO:0098046">
    <property type="term" value="C:type V protein secretion system complex"/>
    <property type="evidence" value="ECO:0007669"/>
    <property type="project" value="TreeGrafter"/>
</dbReference>
<keyword evidence="3" id="KW-0998">Cell outer membrane</keyword>
<keyword evidence="1" id="KW-1134">Transmembrane beta strand</keyword>
<evidence type="ECO:0000256" key="1">
    <source>
        <dbReference type="ARBA" id="ARBA00022452"/>
    </source>
</evidence>
<dbReference type="Gene3D" id="3.10.20.310">
    <property type="entry name" value="membrane protein fhac"/>
    <property type="match status" value="1"/>
</dbReference>
<dbReference type="GO" id="GO:0046819">
    <property type="term" value="P:protein secretion by the type V secretion system"/>
    <property type="evidence" value="ECO:0007669"/>
    <property type="project" value="TreeGrafter"/>
</dbReference>